<dbReference type="PROSITE" id="PS00819">
    <property type="entry name" value="DPS_2"/>
    <property type="match status" value="1"/>
</dbReference>
<protein>
    <submittedName>
        <fullName evidence="4">Starvation-inducible DNA-binding protein</fullName>
    </submittedName>
</protein>
<feature type="domain" description="Ferritin/DPS" evidence="3">
    <location>
        <begin position="18"/>
        <end position="155"/>
    </location>
</feature>
<evidence type="ECO:0000313" key="4">
    <source>
        <dbReference type="EMBL" id="SHI21141.1"/>
    </source>
</evidence>
<dbReference type="InterPro" id="IPR002177">
    <property type="entry name" value="DPS_DNA-bd"/>
</dbReference>
<dbReference type="CDD" id="cd01043">
    <property type="entry name" value="DPS"/>
    <property type="match status" value="1"/>
</dbReference>
<dbReference type="OrthoDB" id="9797687at2"/>
<dbReference type="PROSITE" id="PS00818">
    <property type="entry name" value="DPS_1"/>
    <property type="match status" value="1"/>
</dbReference>
<evidence type="ECO:0000256" key="2">
    <source>
        <dbReference type="RuleBase" id="RU003875"/>
    </source>
</evidence>
<evidence type="ECO:0000313" key="5">
    <source>
        <dbReference type="Proteomes" id="UP000184268"/>
    </source>
</evidence>
<comment type="similarity">
    <text evidence="1 2">Belongs to the Dps family.</text>
</comment>
<dbReference type="InterPro" id="IPR009078">
    <property type="entry name" value="Ferritin-like_SF"/>
</dbReference>
<accession>A0A1M5ZA81</accession>
<organism evidence="4 5">
    <name type="scientific">Ferrimonas marina</name>
    <dbReference type="NCBI Taxonomy" id="299255"/>
    <lineage>
        <taxon>Bacteria</taxon>
        <taxon>Pseudomonadati</taxon>
        <taxon>Pseudomonadota</taxon>
        <taxon>Gammaproteobacteria</taxon>
        <taxon>Alteromonadales</taxon>
        <taxon>Ferrimonadaceae</taxon>
        <taxon>Ferrimonas</taxon>
    </lineage>
</organism>
<dbReference type="SUPFAM" id="SSF47240">
    <property type="entry name" value="Ferritin-like"/>
    <property type="match status" value="1"/>
</dbReference>
<dbReference type="GO" id="GO:0008199">
    <property type="term" value="F:ferric iron binding"/>
    <property type="evidence" value="ECO:0007669"/>
    <property type="project" value="InterPro"/>
</dbReference>
<dbReference type="EMBL" id="FQXG01000010">
    <property type="protein sequence ID" value="SHI21141.1"/>
    <property type="molecule type" value="Genomic_DNA"/>
</dbReference>
<dbReference type="STRING" id="299255.SAMN02745129_0088"/>
<dbReference type="Pfam" id="PF00210">
    <property type="entry name" value="Ferritin"/>
    <property type="match status" value="1"/>
</dbReference>
<evidence type="ECO:0000256" key="1">
    <source>
        <dbReference type="ARBA" id="ARBA00009497"/>
    </source>
</evidence>
<evidence type="ECO:0000259" key="3">
    <source>
        <dbReference type="Pfam" id="PF00210"/>
    </source>
</evidence>
<name>A0A1M5ZA81_9GAMM</name>
<dbReference type="GO" id="GO:0016722">
    <property type="term" value="F:oxidoreductase activity, acting on metal ions"/>
    <property type="evidence" value="ECO:0007669"/>
    <property type="project" value="InterPro"/>
</dbReference>
<dbReference type="InterPro" id="IPR008331">
    <property type="entry name" value="Ferritin_DPS_dom"/>
</dbReference>
<dbReference type="Gene3D" id="1.20.1260.10">
    <property type="match status" value="1"/>
</dbReference>
<dbReference type="PANTHER" id="PTHR42932:SF1">
    <property type="entry name" value="GENERAL STRESS PROTEIN 20U"/>
    <property type="match status" value="1"/>
</dbReference>
<keyword evidence="4" id="KW-0238">DNA-binding</keyword>
<dbReference type="PANTHER" id="PTHR42932">
    <property type="entry name" value="GENERAL STRESS PROTEIN 20U"/>
    <property type="match status" value="1"/>
</dbReference>
<keyword evidence="5" id="KW-1185">Reference proteome</keyword>
<dbReference type="AlphaFoldDB" id="A0A1M5ZA81"/>
<dbReference type="GO" id="GO:0003677">
    <property type="term" value="F:DNA binding"/>
    <property type="evidence" value="ECO:0007669"/>
    <property type="project" value="UniProtKB-KW"/>
</dbReference>
<proteinExistence type="inferred from homology"/>
<reference evidence="4 5" key="1">
    <citation type="submission" date="2016-11" db="EMBL/GenBank/DDBJ databases">
        <authorList>
            <person name="Jaros S."/>
            <person name="Januszkiewicz K."/>
            <person name="Wedrychowicz H."/>
        </authorList>
    </citation>
    <scope>NUCLEOTIDE SEQUENCE [LARGE SCALE GENOMIC DNA]</scope>
    <source>
        <strain evidence="4 5">DSM 16917</strain>
    </source>
</reference>
<sequence>MSTNLIGLDKQGAGALAEQLNGLLANYQVLYMNVRGFHWNVQGANFFELHAKFEEIYDQLLIKVDELAERILTLGQQPLHGFSDYLSRAQLDEAKNVHDGHVAVENILGAYQLLLGQQRKILAAAAELGDEGTVSLLSDYISQQEKESWMLAAYQGRRA</sequence>
<dbReference type="InterPro" id="IPR023188">
    <property type="entry name" value="DPS_DNA-bd_CS"/>
</dbReference>
<dbReference type="PIRSF" id="PIRSF005900">
    <property type="entry name" value="Dps"/>
    <property type="match status" value="1"/>
</dbReference>
<dbReference type="Proteomes" id="UP000184268">
    <property type="component" value="Unassembled WGS sequence"/>
</dbReference>
<gene>
    <name evidence="4" type="ORF">SAMN02745129_0088</name>
</gene>
<dbReference type="PRINTS" id="PR01346">
    <property type="entry name" value="HELNAPAPROT"/>
</dbReference>
<dbReference type="InterPro" id="IPR012347">
    <property type="entry name" value="Ferritin-like"/>
</dbReference>